<protein>
    <submittedName>
        <fullName evidence="3">Uncharacterized protein</fullName>
    </submittedName>
</protein>
<dbReference type="AlphaFoldDB" id="A0A6G9Y8A5"/>
<keyword evidence="2" id="KW-0812">Transmembrane</keyword>
<evidence type="ECO:0000256" key="2">
    <source>
        <dbReference type="SAM" id="Phobius"/>
    </source>
</evidence>
<evidence type="ECO:0000313" key="3">
    <source>
        <dbReference type="EMBL" id="QIS09350.1"/>
    </source>
</evidence>
<dbReference type="SUPFAM" id="SSF54427">
    <property type="entry name" value="NTF2-like"/>
    <property type="match status" value="1"/>
</dbReference>
<keyword evidence="2" id="KW-0472">Membrane</keyword>
<keyword evidence="2" id="KW-1133">Transmembrane helix</keyword>
<accession>A0A6G9Y8A5</accession>
<feature type="transmembrane region" description="Helical" evidence="2">
    <location>
        <begin position="45"/>
        <end position="67"/>
    </location>
</feature>
<evidence type="ECO:0000313" key="4">
    <source>
        <dbReference type="Proteomes" id="UP000503540"/>
    </source>
</evidence>
<name>A0A6G9Y8A5_9NOCA</name>
<dbReference type="InterPro" id="IPR032710">
    <property type="entry name" value="NTF2-like_dom_sf"/>
</dbReference>
<organism evidence="3 4">
    <name type="scientific">Nocardia arthritidis</name>
    <dbReference type="NCBI Taxonomy" id="228602"/>
    <lineage>
        <taxon>Bacteria</taxon>
        <taxon>Bacillati</taxon>
        <taxon>Actinomycetota</taxon>
        <taxon>Actinomycetes</taxon>
        <taxon>Mycobacteriales</taxon>
        <taxon>Nocardiaceae</taxon>
        <taxon>Nocardia</taxon>
    </lineage>
</organism>
<sequence>MNHPQGAQSPDDPPQDPAQPQYPMWLQLLPTPAGPLSSRKAKAGLVIALVTVLGIVVAAAITAAALLTAEGKGPFAADDKRIELAIHDFYNTLGANGFQAAAAKACAADRADFAALPEQQRRQFAATKVDVTIDRIDNIVITGNKATAHITGRLTLTMPGQEPDTDTATNERLTKEDGTWKVCSGQSSKN</sequence>
<dbReference type="EMBL" id="CP046172">
    <property type="protein sequence ID" value="QIS09350.1"/>
    <property type="molecule type" value="Genomic_DNA"/>
</dbReference>
<keyword evidence="4" id="KW-1185">Reference proteome</keyword>
<proteinExistence type="predicted"/>
<feature type="region of interest" description="Disordered" evidence="1">
    <location>
        <begin position="158"/>
        <end position="190"/>
    </location>
</feature>
<gene>
    <name evidence="3" type="ORF">F5544_07215</name>
</gene>
<evidence type="ECO:0000256" key="1">
    <source>
        <dbReference type="SAM" id="MobiDB-lite"/>
    </source>
</evidence>
<reference evidence="3 4" key="1">
    <citation type="journal article" date="2019" name="ACS Chem. Biol.">
        <title>Identification and Mobilization of a Cryptic Antibiotic Biosynthesis Gene Locus from a Human-Pathogenic Nocardia Isolate.</title>
        <authorList>
            <person name="Herisse M."/>
            <person name="Ishida K."/>
            <person name="Porter J.L."/>
            <person name="Howden B."/>
            <person name="Hertweck C."/>
            <person name="Stinear T.P."/>
            <person name="Pidot S.J."/>
        </authorList>
    </citation>
    <scope>NUCLEOTIDE SEQUENCE [LARGE SCALE GENOMIC DNA]</scope>
    <source>
        <strain evidence="3 4">AUSMDU00012717</strain>
    </source>
</reference>
<feature type="compositionally biased region" description="Low complexity" evidence="1">
    <location>
        <begin position="1"/>
        <end position="10"/>
    </location>
</feature>
<dbReference type="RefSeq" id="WP_167472467.1">
    <property type="nucleotide sequence ID" value="NZ_CP046172.1"/>
</dbReference>
<dbReference type="KEGG" id="nah:F5544_07215"/>
<feature type="region of interest" description="Disordered" evidence="1">
    <location>
        <begin position="1"/>
        <end position="22"/>
    </location>
</feature>
<dbReference type="Proteomes" id="UP000503540">
    <property type="component" value="Chromosome"/>
</dbReference>